<proteinExistence type="predicted"/>
<dbReference type="RefSeq" id="WP_171647395.1">
    <property type="nucleotide sequence ID" value="NZ_WHOA01000219.1"/>
</dbReference>
<feature type="transmembrane region" description="Helical" evidence="1">
    <location>
        <begin position="40"/>
        <end position="64"/>
    </location>
</feature>
<name>A0ABX1Y6X8_9BACL</name>
<gene>
    <name evidence="2" type="ORF">GC098_30240</name>
</gene>
<keyword evidence="1" id="KW-0812">Transmembrane</keyword>
<evidence type="ECO:0000313" key="2">
    <source>
        <dbReference type="EMBL" id="NOU75604.1"/>
    </source>
</evidence>
<organism evidence="2 3">
    <name type="scientific">Paenibacillus phytorum</name>
    <dbReference type="NCBI Taxonomy" id="2654977"/>
    <lineage>
        <taxon>Bacteria</taxon>
        <taxon>Bacillati</taxon>
        <taxon>Bacillota</taxon>
        <taxon>Bacilli</taxon>
        <taxon>Bacillales</taxon>
        <taxon>Paenibacillaceae</taxon>
        <taxon>Paenibacillus</taxon>
    </lineage>
</organism>
<feature type="transmembrane region" description="Helical" evidence="1">
    <location>
        <begin position="76"/>
        <end position="98"/>
    </location>
</feature>
<evidence type="ECO:0000313" key="3">
    <source>
        <dbReference type="Proteomes" id="UP000616779"/>
    </source>
</evidence>
<comment type="caution">
    <text evidence="2">The sequence shown here is derived from an EMBL/GenBank/DDBJ whole genome shotgun (WGS) entry which is preliminary data.</text>
</comment>
<keyword evidence="3" id="KW-1185">Reference proteome</keyword>
<evidence type="ECO:0000256" key="1">
    <source>
        <dbReference type="SAM" id="Phobius"/>
    </source>
</evidence>
<keyword evidence="1" id="KW-0472">Membrane</keyword>
<dbReference type="EMBL" id="WHOA01000219">
    <property type="protein sequence ID" value="NOU75604.1"/>
    <property type="molecule type" value="Genomic_DNA"/>
</dbReference>
<sequence>MTSKVRPFGVWSTVLSILGALMLIFSYLVSKNPTASEIIVIKSLFFSGLTFLIICIVLGFIGILTGEKGLLKFTGILIVFLMVVGLVMVFLSMTFLGFREP</sequence>
<keyword evidence="1" id="KW-1133">Transmembrane helix</keyword>
<feature type="transmembrane region" description="Helical" evidence="1">
    <location>
        <begin position="7"/>
        <end position="28"/>
    </location>
</feature>
<accession>A0ABX1Y6X8</accession>
<reference evidence="2 3" key="1">
    <citation type="submission" date="2019-10" db="EMBL/GenBank/DDBJ databases">
        <title>Description of Paenibacillus terrestris sp. nov.</title>
        <authorList>
            <person name="Carlier A."/>
            <person name="Qi S."/>
        </authorList>
    </citation>
    <scope>NUCLEOTIDE SEQUENCE [LARGE SCALE GENOMIC DNA]</scope>
    <source>
        <strain evidence="2 3">LMG 31458</strain>
    </source>
</reference>
<protein>
    <submittedName>
        <fullName evidence="2">Uncharacterized protein</fullName>
    </submittedName>
</protein>
<dbReference type="Proteomes" id="UP000616779">
    <property type="component" value="Unassembled WGS sequence"/>
</dbReference>